<name>A0ABZ2MDQ7_9MICO</name>
<proteinExistence type="predicted"/>
<keyword evidence="1" id="KW-0472">Membrane</keyword>
<organism evidence="2 3">
    <name type="scientific">Janibacter alittae</name>
    <dbReference type="NCBI Taxonomy" id="3115209"/>
    <lineage>
        <taxon>Bacteria</taxon>
        <taxon>Bacillati</taxon>
        <taxon>Actinomycetota</taxon>
        <taxon>Actinomycetes</taxon>
        <taxon>Micrococcales</taxon>
        <taxon>Intrasporangiaceae</taxon>
        <taxon>Janibacter</taxon>
    </lineage>
</organism>
<feature type="transmembrane region" description="Helical" evidence="1">
    <location>
        <begin position="92"/>
        <end position="116"/>
    </location>
</feature>
<dbReference type="Proteomes" id="UP001382727">
    <property type="component" value="Chromosome"/>
</dbReference>
<dbReference type="Pfam" id="PF11188">
    <property type="entry name" value="DUF2975"/>
    <property type="match status" value="1"/>
</dbReference>
<keyword evidence="1" id="KW-0812">Transmembrane</keyword>
<feature type="transmembrane region" description="Helical" evidence="1">
    <location>
        <begin position="122"/>
        <end position="145"/>
    </location>
</feature>
<gene>
    <name evidence="2" type="ORF">V1351_09290</name>
</gene>
<dbReference type="RefSeq" id="WP_338747875.1">
    <property type="nucleotide sequence ID" value="NZ_CP144913.1"/>
</dbReference>
<protein>
    <submittedName>
        <fullName evidence="2">DUF2975 domain-containing protein</fullName>
    </submittedName>
</protein>
<dbReference type="InterPro" id="IPR021354">
    <property type="entry name" value="DUF2975"/>
</dbReference>
<feature type="transmembrane region" description="Helical" evidence="1">
    <location>
        <begin position="48"/>
        <end position="72"/>
    </location>
</feature>
<feature type="transmembrane region" description="Helical" evidence="1">
    <location>
        <begin position="12"/>
        <end position="36"/>
    </location>
</feature>
<accession>A0ABZ2MDQ7</accession>
<sequence>MTNRLPILTLRAVLGIALACCLALQVVVLPWMSGWVAHENPEVAYMRWPILTLSILGLVCVEVVLVCIWCLLNAVQTSRIFDPQLFGWVDWIVWALAAAAGISFVTLVYLLAAAVGPITVPAFALFATIVALGMMSLMVVMRSLLHQATALRTEMDAVI</sequence>
<keyword evidence="3" id="KW-1185">Reference proteome</keyword>
<reference evidence="2 3" key="1">
    <citation type="submission" date="2024-02" db="EMBL/GenBank/DDBJ databases">
        <title>Janibacter sp. nov., isolated from gut of marine sandworm.</title>
        <authorList>
            <person name="Kim B."/>
            <person name="Jun M.O."/>
            <person name="Shin N.-R."/>
        </authorList>
    </citation>
    <scope>NUCLEOTIDE SEQUENCE [LARGE SCALE GENOMIC DNA]</scope>
    <source>
        <strain evidence="2 3">A1S7</strain>
    </source>
</reference>
<keyword evidence="1" id="KW-1133">Transmembrane helix</keyword>
<evidence type="ECO:0000313" key="3">
    <source>
        <dbReference type="Proteomes" id="UP001382727"/>
    </source>
</evidence>
<evidence type="ECO:0000256" key="1">
    <source>
        <dbReference type="SAM" id="Phobius"/>
    </source>
</evidence>
<evidence type="ECO:0000313" key="2">
    <source>
        <dbReference type="EMBL" id="WXB75162.1"/>
    </source>
</evidence>
<dbReference type="EMBL" id="CP144913">
    <property type="protein sequence ID" value="WXB75162.1"/>
    <property type="molecule type" value="Genomic_DNA"/>
</dbReference>